<accession>A0A6J2TVP1</accession>
<gene>
    <name evidence="4" type="primary">LOC115627624</name>
</gene>
<keyword evidence="3" id="KW-1185">Reference proteome</keyword>
<dbReference type="OrthoDB" id="193499at2759"/>
<dbReference type="Pfam" id="PF00160">
    <property type="entry name" value="Pro_isomerase"/>
    <property type="match status" value="1"/>
</dbReference>
<evidence type="ECO:0000313" key="4">
    <source>
        <dbReference type="RefSeq" id="XP_030379223.1"/>
    </source>
</evidence>
<dbReference type="InterPro" id="IPR002130">
    <property type="entry name" value="Cyclophilin-type_PPIase_dom"/>
</dbReference>
<sequence>MFIREDSRNTGRERNMLVHKNALPYLAAVKRGLYTLTNPVYGSNPVPSAFDQRNNPAEGNPMQQQHVINIDRKAFKNNHKYYQHLVMTPEQQLPKAKSHVVMNEQRELYRQHRKRMANIKGKVNTNLPAPTFKIEGNHMELSYMEMLTALYRKSNNTLRTFTKSPERLAAGRWRNTNVAREKERKQQEQNKKLYQGGGLFDPNVGKSRSRKGATKPFTYEIPMHVLHRYEKLMPKCDVGMLCKLLRPQVYFDVEVRGTRVHGRLAIQLFTEACPEVVLQFMRLCTLRESRRICFTRTFAPIWLEGKVALDSDRTLDMSHIEHDFEVLNHGVDAGILSFPSRYVRGSSRTALNFTISFKPLSILNGKRIAFGKIRKGLQLLERIQDATSHLAKPHDLVVMKGCGVL</sequence>
<proteinExistence type="predicted"/>
<dbReference type="AlphaFoldDB" id="A0A6J2TVP1"/>
<organism evidence="3 4">
    <name type="scientific">Drosophila lebanonensis</name>
    <name type="common">Fruit fly</name>
    <name type="synonym">Scaptodrosophila lebanonensis</name>
    <dbReference type="NCBI Taxonomy" id="7225"/>
    <lineage>
        <taxon>Eukaryota</taxon>
        <taxon>Metazoa</taxon>
        <taxon>Ecdysozoa</taxon>
        <taxon>Arthropoda</taxon>
        <taxon>Hexapoda</taxon>
        <taxon>Insecta</taxon>
        <taxon>Pterygota</taxon>
        <taxon>Neoptera</taxon>
        <taxon>Endopterygota</taxon>
        <taxon>Diptera</taxon>
        <taxon>Brachycera</taxon>
        <taxon>Muscomorpha</taxon>
        <taxon>Ephydroidea</taxon>
        <taxon>Drosophilidae</taxon>
        <taxon>Scaptodrosophila</taxon>
    </lineage>
</organism>
<evidence type="ECO:0000256" key="1">
    <source>
        <dbReference type="SAM" id="MobiDB-lite"/>
    </source>
</evidence>
<dbReference type="GO" id="GO:0005829">
    <property type="term" value="C:cytosol"/>
    <property type="evidence" value="ECO:0007669"/>
    <property type="project" value="TreeGrafter"/>
</dbReference>
<dbReference type="GO" id="GO:0016018">
    <property type="term" value="F:cyclosporin A binding"/>
    <property type="evidence" value="ECO:0007669"/>
    <property type="project" value="TreeGrafter"/>
</dbReference>
<dbReference type="GO" id="GO:0003755">
    <property type="term" value="F:peptidyl-prolyl cis-trans isomerase activity"/>
    <property type="evidence" value="ECO:0007669"/>
    <property type="project" value="InterPro"/>
</dbReference>
<dbReference type="InterPro" id="IPR029000">
    <property type="entry name" value="Cyclophilin-like_dom_sf"/>
</dbReference>
<dbReference type="Proteomes" id="UP000504634">
    <property type="component" value="Unplaced"/>
</dbReference>
<name>A0A6J2TVP1_DROLE</name>
<dbReference type="GeneID" id="115627624"/>
<feature type="region of interest" description="Disordered" evidence="1">
    <location>
        <begin position="178"/>
        <end position="212"/>
    </location>
</feature>
<dbReference type="PANTHER" id="PTHR11071:SF561">
    <property type="entry name" value="PEPTIDYL-PROLYL CIS-TRANS ISOMERASE D-RELATED"/>
    <property type="match status" value="1"/>
</dbReference>
<evidence type="ECO:0000313" key="3">
    <source>
        <dbReference type="Proteomes" id="UP000504634"/>
    </source>
</evidence>
<feature type="compositionally biased region" description="Basic and acidic residues" evidence="1">
    <location>
        <begin position="179"/>
        <end position="191"/>
    </location>
</feature>
<dbReference type="PANTHER" id="PTHR11071">
    <property type="entry name" value="PEPTIDYL-PROLYL CIS-TRANS ISOMERASE"/>
    <property type="match status" value="1"/>
</dbReference>
<feature type="domain" description="PPIase cyclophilin-type" evidence="2">
    <location>
        <begin position="250"/>
        <end position="404"/>
    </location>
</feature>
<dbReference type="Gene3D" id="2.40.100.10">
    <property type="entry name" value="Cyclophilin-like"/>
    <property type="match status" value="1"/>
</dbReference>
<dbReference type="GO" id="GO:0006457">
    <property type="term" value="P:protein folding"/>
    <property type="evidence" value="ECO:0007669"/>
    <property type="project" value="TreeGrafter"/>
</dbReference>
<reference evidence="4" key="1">
    <citation type="submission" date="2025-08" db="UniProtKB">
        <authorList>
            <consortium name="RefSeq"/>
        </authorList>
    </citation>
    <scope>IDENTIFICATION</scope>
    <source>
        <strain evidence="4">11010-0011.00</strain>
        <tissue evidence="4">Whole body</tissue>
    </source>
</reference>
<protein>
    <submittedName>
        <fullName evidence="4">Uncharacterized protein LOC115627624</fullName>
    </submittedName>
</protein>
<evidence type="ECO:0000259" key="2">
    <source>
        <dbReference type="PROSITE" id="PS50072"/>
    </source>
</evidence>
<dbReference type="SUPFAM" id="SSF50891">
    <property type="entry name" value="Cyclophilin-like"/>
    <property type="match status" value="1"/>
</dbReference>
<dbReference type="PROSITE" id="PS50072">
    <property type="entry name" value="CSA_PPIASE_2"/>
    <property type="match status" value="1"/>
</dbReference>
<dbReference type="RefSeq" id="XP_030379223.1">
    <property type="nucleotide sequence ID" value="XM_030523363.1"/>
</dbReference>